<reference evidence="1 2" key="1">
    <citation type="journal article" date="2021" name="Hortic Res">
        <title>High-quality reference genome and annotation aids understanding of berry development for evergreen blueberry (Vaccinium darrowii).</title>
        <authorList>
            <person name="Yu J."/>
            <person name="Hulse-Kemp A.M."/>
            <person name="Babiker E."/>
            <person name="Staton M."/>
        </authorList>
    </citation>
    <scope>NUCLEOTIDE SEQUENCE [LARGE SCALE GENOMIC DNA]</scope>
    <source>
        <strain evidence="2">cv. NJ 8807/NJ 8810</strain>
        <tissue evidence="1">Young leaf</tissue>
    </source>
</reference>
<gene>
    <name evidence="1" type="ORF">Vadar_010332</name>
</gene>
<proteinExistence type="predicted"/>
<sequence>MQVETLSKDDLASRLTLTADIAASVGPLLLSDSLITIMECTYQLDYRTQLAYSSSNL</sequence>
<dbReference type="Proteomes" id="UP000828048">
    <property type="component" value="Chromosome 8"/>
</dbReference>
<evidence type="ECO:0000313" key="1">
    <source>
        <dbReference type="EMBL" id="KAH7851349.1"/>
    </source>
</evidence>
<evidence type="ECO:0000313" key="2">
    <source>
        <dbReference type="Proteomes" id="UP000828048"/>
    </source>
</evidence>
<keyword evidence="2" id="KW-1185">Reference proteome</keyword>
<organism evidence="1 2">
    <name type="scientific">Vaccinium darrowii</name>
    <dbReference type="NCBI Taxonomy" id="229202"/>
    <lineage>
        <taxon>Eukaryota</taxon>
        <taxon>Viridiplantae</taxon>
        <taxon>Streptophyta</taxon>
        <taxon>Embryophyta</taxon>
        <taxon>Tracheophyta</taxon>
        <taxon>Spermatophyta</taxon>
        <taxon>Magnoliopsida</taxon>
        <taxon>eudicotyledons</taxon>
        <taxon>Gunneridae</taxon>
        <taxon>Pentapetalae</taxon>
        <taxon>asterids</taxon>
        <taxon>Ericales</taxon>
        <taxon>Ericaceae</taxon>
        <taxon>Vaccinioideae</taxon>
        <taxon>Vaccinieae</taxon>
        <taxon>Vaccinium</taxon>
    </lineage>
</organism>
<accession>A0ACB7YE59</accession>
<comment type="caution">
    <text evidence="1">The sequence shown here is derived from an EMBL/GenBank/DDBJ whole genome shotgun (WGS) entry which is preliminary data.</text>
</comment>
<dbReference type="EMBL" id="CM037158">
    <property type="protein sequence ID" value="KAH7851349.1"/>
    <property type="molecule type" value="Genomic_DNA"/>
</dbReference>
<name>A0ACB7YE59_9ERIC</name>
<protein>
    <submittedName>
        <fullName evidence="1">Uncharacterized protein</fullName>
    </submittedName>
</protein>